<feature type="transmembrane region" description="Helical" evidence="6">
    <location>
        <begin position="468"/>
        <end position="494"/>
    </location>
</feature>
<sequence length="564" mass="61209">MSVSPIKSVQGHIHQSLSAIRSNAHDHVHAVTSNKSDIRPIDVNKAEDDVDFLAQIGYKQELSRTYSTIQVFGIAFSIMGLLPSISTTLSTGAEFSMVGIVWGWFVACIFIECVGISLSMLASSISTSGALFYYANYYCSDSARVPLSYIIAISNTLGLCGGICSITYGFAGQVLAAAYMTVDGSFTITSGIEYGVYAAGILLTVLLCVAFTRHSALLQSISIYINCFIIVLFFIAVPIGASKYGFNDGAFIFGNATNLRTWTPGWSFVLSLMPAIWTIGAFDSCMHMSEECKNPQKKVPIGIIGSITACAVIGWFICIVCAATIKDGDVSRVLETNTGSFMAQIIYDALGRKWAIAFISLISLAQLTMGVSLLVAASRQTFAFARDKGLPFIYNYVKYVNPKYKVPVRAVIFDGILCLVLGLLILIDTTAANALFSLAVVGNQLAWVVPVLLVLLPVGRSRFVPGPFYLGPVLSTIINTITVLWGIFVMIFAMFPDSKSVTKDTMNYTCVINMGIWLLALLYYYVYGYTHYSGPVSNLDEDDPDSSIEGRPVHNIDSAIAEKI</sequence>
<evidence type="ECO:0000256" key="1">
    <source>
        <dbReference type="ARBA" id="ARBA00004141"/>
    </source>
</evidence>
<feature type="transmembrane region" description="Helical" evidence="6">
    <location>
        <begin position="303"/>
        <end position="325"/>
    </location>
</feature>
<feature type="transmembrane region" description="Helical" evidence="6">
    <location>
        <begin position="433"/>
        <end position="456"/>
    </location>
</feature>
<dbReference type="EMBL" id="KV454539">
    <property type="protein sequence ID" value="ODV68556.1"/>
    <property type="molecule type" value="Genomic_DNA"/>
</dbReference>
<evidence type="ECO:0000256" key="4">
    <source>
        <dbReference type="ARBA" id="ARBA00022989"/>
    </source>
</evidence>
<keyword evidence="4 6" id="KW-1133">Transmembrane helix</keyword>
<feature type="transmembrane region" description="Helical" evidence="6">
    <location>
        <begin position="261"/>
        <end position="282"/>
    </location>
</feature>
<organism evidence="7 8">
    <name type="scientific">Hyphopichia burtonii NRRL Y-1933</name>
    <dbReference type="NCBI Taxonomy" id="984485"/>
    <lineage>
        <taxon>Eukaryota</taxon>
        <taxon>Fungi</taxon>
        <taxon>Dikarya</taxon>
        <taxon>Ascomycota</taxon>
        <taxon>Saccharomycotina</taxon>
        <taxon>Pichiomycetes</taxon>
        <taxon>Debaryomycetaceae</taxon>
        <taxon>Hyphopichia</taxon>
    </lineage>
</organism>
<dbReference type="Pfam" id="PF13520">
    <property type="entry name" value="AA_permease_2"/>
    <property type="match status" value="1"/>
</dbReference>
<dbReference type="STRING" id="984485.A0A1E4RMT6"/>
<evidence type="ECO:0000313" key="8">
    <source>
        <dbReference type="Proteomes" id="UP000095085"/>
    </source>
</evidence>
<gene>
    <name evidence="7" type="ORF">HYPBUDRAFT_155645</name>
</gene>
<evidence type="ECO:0000256" key="5">
    <source>
        <dbReference type="ARBA" id="ARBA00023136"/>
    </source>
</evidence>
<protein>
    <submittedName>
        <fullName evidence="7">Amino acid transporter</fullName>
    </submittedName>
</protein>
<comment type="subcellular location">
    <subcellularLocation>
        <location evidence="1">Membrane</location>
        <topology evidence="1">Multi-pass membrane protein</topology>
    </subcellularLocation>
</comment>
<dbReference type="InterPro" id="IPR002293">
    <property type="entry name" value="AA/rel_permease1"/>
</dbReference>
<feature type="transmembrane region" description="Helical" evidence="6">
    <location>
        <begin position="223"/>
        <end position="241"/>
    </location>
</feature>
<keyword evidence="2" id="KW-0813">Transport</keyword>
<feature type="transmembrane region" description="Helical" evidence="6">
    <location>
        <begin position="147"/>
        <end position="171"/>
    </location>
</feature>
<feature type="transmembrane region" description="Helical" evidence="6">
    <location>
        <begin position="354"/>
        <end position="376"/>
    </location>
</feature>
<reference evidence="8" key="1">
    <citation type="submission" date="2016-05" db="EMBL/GenBank/DDBJ databases">
        <title>Comparative genomics of biotechnologically important yeasts.</title>
        <authorList>
            <consortium name="DOE Joint Genome Institute"/>
            <person name="Riley R."/>
            <person name="Haridas S."/>
            <person name="Wolfe K.H."/>
            <person name="Lopes M.R."/>
            <person name="Hittinger C.T."/>
            <person name="Goker M."/>
            <person name="Salamov A."/>
            <person name="Wisecaver J."/>
            <person name="Long T.M."/>
            <person name="Aerts A.L."/>
            <person name="Barry K."/>
            <person name="Choi C."/>
            <person name="Clum A."/>
            <person name="Coughlan A.Y."/>
            <person name="Deshpande S."/>
            <person name="Douglass A.P."/>
            <person name="Hanson S.J."/>
            <person name="Klenk H.-P."/>
            <person name="Labutti K."/>
            <person name="Lapidus A."/>
            <person name="Lindquist E."/>
            <person name="Lipzen A."/>
            <person name="Meier-Kolthoff J.P."/>
            <person name="Ohm R.A."/>
            <person name="Otillar R.P."/>
            <person name="Pangilinan J."/>
            <person name="Peng Y."/>
            <person name="Rokas A."/>
            <person name="Rosa C.A."/>
            <person name="Scheuner C."/>
            <person name="Sibirny A.A."/>
            <person name="Slot J.C."/>
            <person name="Stielow J.B."/>
            <person name="Sun H."/>
            <person name="Kurtzman C.P."/>
            <person name="Blackwell M."/>
            <person name="Grigoriev I.V."/>
            <person name="Jeffries T.W."/>
        </authorList>
    </citation>
    <scope>NUCLEOTIDE SEQUENCE [LARGE SCALE GENOMIC DNA]</scope>
    <source>
        <strain evidence="8">NRRL Y-1933</strain>
    </source>
</reference>
<dbReference type="AlphaFoldDB" id="A0A1E4RMT6"/>
<dbReference type="Proteomes" id="UP000095085">
    <property type="component" value="Unassembled WGS sequence"/>
</dbReference>
<dbReference type="GO" id="GO:0000329">
    <property type="term" value="C:fungal-type vacuole membrane"/>
    <property type="evidence" value="ECO:0007669"/>
    <property type="project" value="EnsemblFungi"/>
</dbReference>
<dbReference type="PANTHER" id="PTHR45649">
    <property type="entry name" value="AMINO-ACID PERMEASE BAT1"/>
    <property type="match status" value="1"/>
</dbReference>
<keyword evidence="8" id="KW-1185">Reference proteome</keyword>
<proteinExistence type="predicted"/>
<feature type="transmembrane region" description="Helical" evidence="6">
    <location>
        <begin position="506"/>
        <end position="526"/>
    </location>
</feature>
<evidence type="ECO:0000256" key="2">
    <source>
        <dbReference type="ARBA" id="ARBA00022448"/>
    </source>
</evidence>
<dbReference type="PANTHER" id="PTHR45649:SF6">
    <property type="entry name" value="GABA-SPECIFIC PERMEASE"/>
    <property type="match status" value="1"/>
</dbReference>
<feature type="transmembrane region" description="Helical" evidence="6">
    <location>
        <begin position="65"/>
        <end position="82"/>
    </location>
</feature>
<dbReference type="RefSeq" id="XP_020077623.1">
    <property type="nucleotide sequence ID" value="XM_020222137.1"/>
</dbReference>
<keyword evidence="5 6" id="KW-0472">Membrane</keyword>
<dbReference type="GO" id="GO:0015489">
    <property type="term" value="F:putrescine transmembrane transporter activity"/>
    <property type="evidence" value="ECO:0007669"/>
    <property type="project" value="EnsemblFungi"/>
</dbReference>
<dbReference type="OrthoDB" id="4476201at2759"/>
<dbReference type="PIRSF" id="PIRSF006060">
    <property type="entry name" value="AA_transporter"/>
    <property type="match status" value="1"/>
</dbReference>
<feature type="transmembrane region" description="Helical" evidence="6">
    <location>
        <begin position="406"/>
        <end position="427"/>
    </location>
</feature>
<name>A0A1E4RMT6_9ASCO</name>
<evidence type="ECO:0000313" key="7">
    <source>
        <dbReference type="EMBL" id="ODV68556.1"/>
    </source>
</evidence>
<keyword evidence="3 6" id="KW-0812">Transmembrane</keyword>
<dbReference type="GO" id="GO:0015495">
    <property type="term" value="F:gamma-aminobutyric acid:proton symporter activity"/>
    <property type="evidence" value="ECO:0007669"/>
    <property type="project" value="EnsemblFungi"/>
</dbReference>
<feature type="transmembrane region" description="Helical" evidence="6">
    <location>
        <begin position="102"/>
        <end position="135"/>
    </location>
</feature>
<evidence type="ECO:0000256" key="6">
    <source>
        <dbReference type="SAM" id="Phobius"/>
    </source>
</evidence>
<evidence type="ECO:0000256" key="3">
    <source>
        <dbReference type="ARBA" id="ARBA00022692"/>
    </source>
</evidence>
<dbReference type="Gene3D" id="1.20.1740.10">
    <property type="entry name" value="Amino acid/polyamine transporter I"/>
    <property type="match status" value="1"/>
</dbReference>
<dbReference type="GeneID" id="30996686"/>
<feature type="transmembrane region" description="Helical" evidence="6">
    <location>
        <begin position="191"/>
        <end position="211"/>
    </location>
</feature>
<accession>A0A1E4RMT6</accession>